<dbReference type="SUPFAM" id="SSF52151">
    <property type="entry name" value="FabD/lysophospholipase-like"/>
    <property type="match status" value="1"/>
</dbReference>
<reference evidence="4 5" key="1">
    <citation type="submission" date="2021-08" db="EMBL/GenBank/DDBJ databases">
        <authorList>
            <person name="Tuo L."/>
        </authorList>
    </citation>
    <scope>NUCLEOTIDE SEQUENCE [LARGE SCALE GENOMIC DNA]</scope>
    <source>
        <strain evidence="4 5">JCM 31229</strain>
    </source>
</reference>
<evidence type="ECO:0000313" key="4">
    <source>
        <dbReference type="EMBL" id="MBY8821184.1"/>
    </source>
</evidence>
<feature type="active site" description="Proton acceptor" evidence="2">
    <location>
        <position position="317"/>
    </location>
</feature>
<sequence>MREKELRLALVCYGGISLAVYMHGITKEIWKLARASRNFLEGKPAETGSQGVYHRLLDLIETEAGVRMRVFADIVAGASAGGINGIFLAQAISTGQSLEPLTNLWLECADVERLLDPDARPLSRLTKFWATPIAWMAANKPGGTVDQTVDPETRDEVKSKLSSFVRARWFAPPFGGPGFTNLLIDALDAMAASERGPRLLPDNQPLDLFVTVTDFHGHPERLRLNSPPEVVETEHRLVIGFSDRDRDARGIGHAAELAFAARATASFPGAFPPFTVGELDGVLVSRKRGWPGRAAFLKRALPRQSAAEMIDRTVLIDGSVLANAPFKPAIDALRNRPARREVDRRFVYIDPKPGIRSIGLPKGEEDALPGFFGTIFGALSNLPRTQPIRDNLEQIERRSSRIRRMRAVVEALRPEVEDSIESLFGITLFLDRPTSARLRAWRAKAQDRAAKSAGHAYPAYGHLKLSSVADEAVSMLFALSGQHGSISRGALSDAIWRALQAGGLDRVGGRSGATPAAIDFFRSHDLGFRVRRLRLLARRLTALADAETAPAAAIDGMRDAIYHCLALYLDREMDDFYSAAMREAAANAVEAPQEALDALAAARNLRAIDDMTDERIAEALAELPKDQRRPMLLAYLGFPYYDISTLPLLQGEGLDEFEPVKVDRISPDDAVAIREGGAEATLKGIQFNSFGAFFSRAYRENDYLWGRLHGADRLIDILLSSLPAGRTLQPGEAASLKRSAFLAILDEEESRLTAVPELFRTLRAEIPPA</sequence>
<protein>
    <submittedName>
        <fullName evidence="4">Patatin-like protein</fullName>
    </submittedName>
</protein>
<dbReference type="InterPro" id="IPR024282">
    <property type="entry name" value="DUF3376"/>
</dbReference>
<dbReference type="Gene3D" id="3.40.1090.10">
    <property type="entry name" value="Cytosolic phospholipase A2 catalytic domain"/>
    <property type="match status" value="2"/>
</dbReference>
<feature type="domain" description="PNPLA" evidence="3">
    <location>
        <begin position="10"/>
        <end position="330"/>
    </location>
</feature>
<keyword evidence="2" id="KW-0442">Lipid degradation</keyword>
<dbReference type="RefSeq" id="WP_222988264.1">
    <property type="nucleotide sequence ID" value="NZ_JAINVV010000001.1"/>
</dbReference>
<comment type="caution">
    <text evidence="2">Lacks conserved residue(s) required for the propagation of feature annotation.</text>
</comment>
<dbReference type="Pfam" id="PF11856">
    <property type="entry name" value="DUF3376"/>
    <property type="match status" value="1"/>
</dbReference>
<dbReference type="Proteomes" id="UP000706039">
    <property type="component" value="Unassembled WGS sequence"/>
</dbReference>
<name>A0ABS7PIQ8_9SPHN</name>
<keyword evidence="1 2" id="KW-0443">Lipid metabolism</keyword>
<proteinExistence type="predicted"/>
<feature type="active site" description="Nucleophile" evidence="2">
    <location>
        <position position="79"/>
    </location>
</feature>
<dbReference type="InterPro" id="IPR019894">
    <property type="entry name" value="Patatin-related_protein"/>
</dbReference>
<keyword evidence="2" id="KW-0378">Hydrolase</keyword>
<evidence type="ECO:0000313" key="5">
    <source>
        <dbReference type="Proteomes" id="UP000706039"/>
    </source>
</evidence>
<dbReference type="Pfam" id="PF01734">
    <property type="entry name" value="Patatin"/>
    <property type="match status" value="1"/>
</dbReference>
<evidence type="ECO:0000256" key="1">
    <source>
        <dbReference type="ARBA" id="ARBA00023098"/>
    </source>
</evidence>
<dbReference type="EMBL" id="JAINVV010000001">
    <property type="protein sequence ID" value="MBY8821184.1"/>
    <property type="molecule type" value="Genomic_DNA"/>
</dbReference>
<dbReference type="NCBIfam" id="TIGR03607">
    <property type="entry name" value="patatin-like protein"/>
    <property type="match status" value="1"/>
</dbReference>
<organism evidence="4 5">
    <name type="scientific">Sphingomonas colocasiae</name>
    <dbReference type="NCBI Taxonomy" id="1848973"/>
    <lineage>
        <taxon>Bacteria</taxon>
        <taxon>Pseudomonadati</taxon>
        <taxon>Pseudomonadota</taxon>
        <taxon>Alphaproteobacteria</taxon>
        <taxon>Sphingomonadales</taxon>
        <taxon>Sphingomonadaceae</taxon>
        <taxon>Sphingomonas</taxon>
    </lineage>
</organism>
<keyword evidence="5" id="KW-1185">Reference proteome</keyword>
<feature type="short sequence motif" description="GXSXG" evidence="2">
    <location>
        <begin position="77"/>
        <end position="81"/>
    </location>
</feature>
<accession>A0ABS7PIQ8</accession>
<evidence type="ECO:0000259" key="3">
    <source>
        <dbReference type="PROSITE" id="PS51635"/>
    </source>
</evidence>
<evidence type="ECO:0000256" key="2">
    <source>
        <dbReference type="PROSITE-ProRule" id="PRU01161"/>
    </source>
</evidence>
<dbReference type="PROSITE" id="PS51635">
    <property type="entry name" value="PNPLA"/>
    <property type="match status" value="1"/>
</dbReference>
<dbReference type="InterPro" id="IPR016035">
    <property type="entry name" value="Acyl_Trfase/lysoPLipase"/>
</dbReference>
<comment type="caution">
    <text evidence="4">The sequence shown here is derived from an EMBL/GenBank/DDBJ whole genome shotgun (WGS) entry which is preliminary data.</text>
</comment>
<dbReference type="InterPro" id="IPR002641">
    <property type="entry name" value="PNPLA_dom"/>
</dbReference>
<gene>
    <name evidence="4" type="ORF">K7G82_02710</name>
</gene>